<dbReference type="GO" id="GO:0005198">
    <property type="term" value="F:structural molecule activity"/>
    <property type="evidence" value="ECO:0007669"/>
    <property type="project" value="InterPro"/>
</dbReference>
<dbReference type="CTD" id="23136"/>
<dbReference type="Pfam" id="PF08736">
    <property type="entry name" value="FA"/>
    <property type="match status" value="1"/>
</dbReference>
<feature type="compositionally biased region" description="Basic and acidic residues" evidence="6">
    <location>
        <begin position="1071"/>
        <end position="1087"/>
    </location>
</feature>
<dbReference type="InterPro" id="IPR029071">
    <property type="entry name" value="Ubiquitin-like_domsf"/>
</dbReference>
<evidence type="ECO:0000256" key="2">
    <source>
        <dbReference type="ARBA" id="ARBA00022490"/>
    </source>
</evidence>
<dbReference type="InterPro" id="IPR035963">
    <property type="entry name" value="FERM_2"/>
</dbReference>
<evidence type="ECO:0000313" key="9">
    <source>
        <dbReference type="RefSeq" id="XP_017687716.1"/>
    </source>
</evidence>
<name>A0A6J0IP49_9PASS</name>
<comment type="subcellular location">
    <subcellularLocation>
        <location evidence="1">Cytoplasm</location>
        <location evidence="1">Cytoskeleton</location>
    </subcellularLocation>
</comment>
<feature type="region of interest" description="Disordered" evidence="6">
    <location>
        <begin position="1"/>
        <end position="78"/>
    </location>
</feature>
<dbReference type="PRINTS" id="PR00935">
    <property type="entry name" value="BAND41"/>
</dbReference>
<gene>
    <name evidence="9" type="primary">EPB41L3</name>
</gene>
<keyword evidence="4" id="KW-0009">Actin-binding</keyword>
<dbReference type="InterPro" id="IPR000798">
    <property type="entry name" value="Ez/rad/moesin-like"/>
</dbReference>
<dbReference type="OrthoDB" id="6589456at2759"/>
<keyword evidence="2" id="KW-0963">Cytoplasm</keyword>
<dbReference type="Gene3D" id="3.10.20.90">
    <property type="entry name" value="Phosphatidylinositol 3-kinase Catalytic Subunit, Chain A, domain 1"/>
    <property type="match status" value="1"/>
</dbReference>
<dbReference type="AlphaFoldDB" id="A0A6J0IP49"/>
<dbReference type="InterPro" id="IPR007477">
    <property type="entry name" value="SAB_dom"/>
</dbReference>
<keyword evidence="8" id="KW-1185">Reference proteome</keyword>
<feature type="compositionally biased region" description="Low complexity" evidence="6">
    <location>
        <begin position="19"/>
        <end position="52"/>
    </location>
</feature>
<dbReference type="SMART" id="SM01196">
    <property type="entry name" value="FERM_C"/>
    <property type="match status" value="1"/>
</dbReference>
<feature type="compositionally biased region" description="Low complexity" evidence="6">
    <location>
        <begin position="535"/>
        <end position="547"/>
    </location>
</feature>
<keyword evidence="5" id="KW-0206">Cytoskeleton</keyword>
<dbReference type="InterPro" id="IPR018979">
    <property type="entry name" value="FERM_N"/>
</dbReference>
<dbReference type="CDD" id="cd13184">
    <property type="entry name" value="FERM_C_4_1_family"/>
    <property type="match status" value="1"/>
</dbReference>
<evidence type="ECO:0000256" key="1">
    <source>
        <dbReference type="ARBA" id="ARBA00004245"/>
    </source>
</evidence>
<dbReference type="PANTHER" id="PTHR23280">
    <property type="entry name" value="4.1 G PROTEIN"/>
    <property type="match status" value="1"/>
</dbReference>
<feature type="domain" description="FERM" evidence="7">
    <location>
        <begin position="119"/>
        <end position="400"/>
    </location>
</feature>
<dbReference type="InterPro" id="IPR011993">
    <property type="entry name" value="PH-like_dom_sf"/>
</dbReference>
<feature type="compositionally biased region" description="Basic and acidic residues" evidence="6">
    <location>
        <begin position="66"/>
        <end position="77"/>
    </location>
</feature>
<dbReference type="FunFam" id="2.30.29.30:FF:000001">
    <property type="entry name" value="Erythrocyte membrane protein band 4.1"/>
    <property type="match status" value="1"/>
</dbReference>
<dbReference type="Gene3D" id="1.20.80.10">
    <property type="match status" value="1"/>
</dbReference>
<dbReference type="Pfam" id="PF00373">
    <property type="entry name" value="FERM_M"/>
    <property type="match status" value="1"/>
</dbReference>
<dbReference type="SMART" id="SM00295">
    <property type="entry name" value="B41"/>
    <property type="match status" value="1"/>
</dbReference>
<dbReference type="PROSITE" id="PS00661">
    <property type="entry name" value="FERM_2"/>
    <property type="match status" value="1"/>
</dbReference>
<dbReference type="InterPro" id="IPR014352">
    <property type="entry name" value="FERM/acyl-CoA-bd_prot_sf"/>
</dbReference>
<dbReference type="PRINTS" id="PR00661">
    <property type="entry name" value="ERMFAMILY"/>
</dbReference>
<evidence type="ECO:0000256" key="5">
    <source>
        <dbReference type="ARBA" id="ARBA00023212"/>
    </source>
</evidence>
<evidence type="ECO:0000256" key="3">
    <source>
        <dbReference type="ARBA" id="ARBA00022553"/>
    </source>
</evidence>
<dbReference type="InterPro" id="IPR018980">
    <property type="entry name" value="FERM_PH-like_C"/>
</dbReference>
<dbReference type="GO" id="GO:0031032">
    <property type="term" value="P:actomyosin structure organization"/>
    <property type="evidence" value="ECO:0007669"/>
    <property type="project" value="TreeGrafter"/>
</dbReference>
<dbReference type="Proteomes" id="UP000504624">
    <property type="component" value="Unplaced"/>
</dbReference>
<accession>A0A6J0IP49</accession>
<dbReference type="Pfam" id="PF09380">
    <property type="entry name" value="FERM_C"/>
    <property type="match status" value="1"/>
</dbReference>
<evidence type="ECO:0000256" key="4">
    <source>
        <dbReference type="ARBA" id="ARBA00023203"/>
    </source>
</evidence>
<evidence type="ECO:0000313" key="8">
    <source>
        <dbReference type="Proteomes" id="UP000504624"/>
    </source>
</evidence>
<dbReference type="SUPFAM" id="SSF50729">
    <property type="entry name" value="PH domain-like"/>
    <property type="match status" value="1"/>
</dbReference>
<dbReference type="InterPro" id="IPR030691">
    <property type="entry name" value="Band4.1-L3_FERM_F1"/>
</dbReference>
<dbReference type="CDD" id="cd17203">
    <property type="entry name" value="FERM_F1_EPB41L3"/>
    <property type="match status" value="1"/>
</dbReference>
<organism evidence="8 9">
    <name type="scientific">Lepidothrix coronata</name>
    <name type="common">blue-crowned manakin</name>
    <dbReference type="NCBI Taxonomy" id="321398"/>
    <lineage>
        <taxon>Eukaryota</taxon>
        <taxon>Metazoa</taxon>
        <taxon>Chordata</taxon>
        <taxon>Craniata</taxon>
        <taxon>Vertebrata</taxon>
        <taxon>Euteleostomi</taxon>
        <taxon>Archelosauria</taxon>
        <taxon>Archosauria</taxon>
        <taxon>Dinosauria</taxon>
        <taxon>Saurischia</taxon>
        <taxon>Theropoda</taxon>
        <taxon>Coelurosauria</taxon>
        <taxon>Aves</taxon>
        <taxon>Neognathae</taxon>
        <taxon>Neoaves</taxon>
        <taxon>Telluraves</taxon>
        <taxon>Australaves</taxon>
        <taxon>Passeriformes</taxon>
        <taxon>Pipridae</taxon>
        <taxon>Lepidothrix</taxon>
    </lineage>
</organism>
<dbReference type="GO" id="GO:0030866">
    <property type="term" value="P:cortical actin cytoskeleton organization"/>
    <property type="evidence" value="ECO:0007669"/>
    <property type="project" value="InterPro"/>
</dbReference>
<reference evidence="9" key="1">
    <citation type="submission" date="2025-08" db="UniProtKB">
        <authorList>
            <consortium name="RefSeq"/>
        </authorList>
    </citation>
    <scope>IDENTIFICATION</scope>
</reference>
<sequence length="1258" mass="140573">MTTESGSDSESKDKEQDQQESPAQQGAAETQPQDQQQQQQQQQQPSEEPQNALEQFSAVAAHSTPVKKEQVTEKEQEFAATSAKQLEYQQLEEDKLSQKSSSSKLSKSPLKIVKKPKNMQCKVTLLDGSEYACEVEKRSRGQVLFDKVCEHLNLLEKDYFGLTYRDTENQKNWLDPAKEIKKQIRSGAWQFAFNVKFYPPDPAQLSEDITRYYLCLQLRDDIVSGRLPCSFVTLALLGSYTVQSELGDYDPDEYGSDYISEFRFAPNHTKELEDKVIELHKSHRGMTPAEAEMHFLENAKKLSMYGVDLHHAKDSEGVEIMLGVCASGLLIYRDRLRINRFAWPKVLKISYKRNNFYIKIRPGEFEQFESTIGFKLPNHRAAKRLWKVCVEHHTFFRLLLPEAPPKKFLTLGSKFRYSGRTQAQTRRASALIDRPAPYFERSSSKRYTMSRSLDGASVNENHEMYMKDSVSAAEVGTGQYATTKGISQTNLITTVTPEKKTEEEKDDEEGKKKRAEEVTPISAIRHDTKTDSEQTDTAADGETTATESDQEEDGDLKAQNSLIKQIQGENVYVKHSNLMLEDLDKTQEDLMKHQTNISELKRTFLETSTETTVSNEWEKRLSTSPVRLAARQEDAPMIEPLVPEETKEEREKSEKLIFLQKGGTTFLEMQPSVIEKKLQEGESAGTLVTSHQIIIQKSIPSSLEGTEDWVIIDKIPSEVVDGESEKNLAYKVVTVSGKTTFPPEMLKSSTVLMQSFEDLESEIQSNEENKQKMFTLGKSYDTMSGKIVTMTSKAKEGEKAVQTSVETSQKMEREVQESVKIIPIVAKYEILKPVTDEKARRGSDMQSTKRKLSDSLTPIKEAESQLQSPEEESLKKTLKMDQDLQLHGTLGSLQLGKAEEHLGSEAVKAGAFAWTDKSLSEWRYSREQPFTIATAHYVTESSASRVVTKQSTSEKTLDGSDIFTLIESARKPTEFIGGVTSTSHSWAQRIDTTTSQEITSSDMKQAVQPHQDTVKKAVQETVVVKERHGMEVHAGGDPAKVVGLVLDAQAEAASAVAAGVKGKEGSSGTEGAKEEKREEAEKARTKQEGVTATASCEQAEEHRTTVQLSESLERKSHFESPVVKTETISFSSVPGGENLEISTKEVPVVHTETKTITYESSQVDSGADSEPGVLMSAQTITSETTSTTTTTHITKTVKGGISETRIEKRIVITGDADIDHDQALAQAIKEAKEQHPDMSVTKVVVHKETEITPEDGED</sequence>
<dbReference type="GeneID" id="108505809"/>
<dbReference type="InterPro" id="IPR019748">
    <property type="entry name" value="FERM_central"/>
</dbReference>
<dbReference type="Pfam" id="PF04382">
    <property type="entry name" value="SAB"/>
    <property type="match status" value="1"/>
</dbReference>
<dbReference type="GO" id="GO:0003779">
    <property type="term" value="F:actin binding"/>
    <property type="evidence" value="ECO:0007669"/>
    <property type="project" value="UniProtKB-KW"/>
</dbReference>
<dbReference type="FunFam" id="3.10.20.90:FF:000002">
    <property type="entry name" value="Erythrocyte protein band 4.1-like 3"/>
    <property type="match status" value="1"/>
</dbReference>
<dbReference type="PANTHER" id="PTHR23280:SF20">
    <property type="entry name" value="BAND 4.1-LIKE PROTEIN 3"/>
    <property type="match status" value="1"/>
</dbReference>
<dbReference type="Pfam" id="PF05902">
    <property type="entry name" value="4_1_CTD"/>
    <property type="match status" value="1"/>
</dbReference>
<protein>
    <submittedName>
        <fullName evidence="9">Band 4.1-like protein 3 isoform X6</fullName>
    </submittedName>
</protein>
<dbReference type="SMART" id="SM01195">
    <property type="entry name" value="FA"/>
    <property type="match status" value="1"/>
</dbReference>
<feature type="region of interest" description="Disordered" evidence="6">
    <location>
        <begin position="1060"/>
        <end position="1108"/>
    </location>
</feature>
<dbReference type="InterPro" id="IPR008379">
    <property type="entry name" value="Band_4.1_C"/>
</dbReference>
<dbReference type="SUPFAM" id="SSF54236">
    <property type="entry name" value="Ubiquitin-like"/>
    <property type="match status" value="1"/>
</dbReference>
<dbReference type="PROSITE" id="PS00660">
    <property type="entry name" value="FERM_1"/>
    <property type="match status" value="1"/>
</dbReference>
<dbReference type="FunFam" id="1.20.80.10:FF:000001">
    <property type="entry name" value="Erythrocyte membrane protein band 4.1"/>
    <property type="match status" value="1"/>
</dbReference>
<feature type="region of interest" description="Disordered" evidence="6">
    <location>
        <begin position="491"/>
        <end position="555"/>
    </location>
</feature>
<proteinExistence type="predicted"/>
<dbReference type="InterPro" id="IPR019749">
    <property type="entry name" value="Band_41_domain"/>
</dbReference>
<feature type="region of interest" description="Disordered" evidence="6">
    <location>
        <begin position="836"/>
        <end position="877"/>
    </location>
</feature>
<keyword evidence="3" id="KW-0597">Phosphoprotein</keyword>
<dbReference type="GO" id="GO:0005886">
    <property type="term" value="C:plasma membrane"/>
    <property type="evidence" value="ECO:0007669"/>
    <property type="project" value="TreeGrafter"/>
</dbReference>
<dbReference type="InterPro" id="IPR014847">
    <property type="entry name" value="FA"/>
</dbReference>
<dbReference type="Gene3D" id="2.30.29.30">
    <property type="entry name" value="Pleckstrin-homology domain (PH domain)/Phosphotyrosine-binding domain (PTB)"/>
    <property type="match status" value="1"/>
</dbReference>
<dbReference type="InterPro" id="IPR019747">
    <property type="entry name" value="FERM_CS"/>
</dbReference>
<dbReference type="Pfam" id="PF09379">
    <property type="entry name" value="FERM_N"/>
    <property type="match status" value="1"/>
</dbReference>
<evidence type="ECO:0000259" key="7">
    <source>
        <dbReference type="PROSITE" id="PS50057"/>
    </source>
</evidence>
<dbReference type="PROSITE" id="PS50057">
    <property type="entry name" value="FERM_3"/>
    <property type="match status" value="1"/>
</dbReference>
<dbReference type="InterPro" id="IPR000299">
    <property type="entry name" value="FERM_domain"/>
</dbReference>
<feature type="compositionally biased region" description="Basic and acidic residues" evidence="6">
    <location>
        <begin position="497"/>
        <end position="517"/>
    </location>
</feature>
<dbReference type="SUPFAM" id="SSF47031">
    <property type="entry name" value="Second domain of FERM"/>
    <property type="match status" value="1"/>
</dbReference>
<dbReference type="RefSeq" id="XP_017687716.1">
    <property type="nucleotide sequence ID" value="XM_017832227.1"/>
</dbReference>
<evidence type="ECO:0000256" key="6">
    <source>
        <dbReference type="SAM" id="MobiDB-lite"/>
    </source>
</evidence>
<dbReference type="GO" id="GO:0005856">
    <property type="term" value="C:cytoskeleton"/>
    <property type="evidence" value="ECO:0007669"/>
    <property type="project" value="UniProtKB-SubCell"/>
</dbReference>
<dbReference type="CDD" id="cd14473">
    <property type="entry name" value="FERM_B-lobe"/>
    <property type="match status" value="1"/>
</dbReference>